<organism evidence="2 3">
    <name type="scientific">Electrophorus voltai</name>
    <dbReference type="NCBI Taxonomy" id="2609070"/>
    <lineage>
        <taxon>Eukaryota</taxon>
        <taxon>Metazoa</taxon>
        <taxon>Chordata</taxon>
        <taxon>Craniata</taxon>
        <taxon>Vertebrata</taxon>
        <taxon>Euteleostomi</taxon>
        <taxon>Actinopterygii</taxon>
        <taxon>Neopterygii</taxon>
        <taxon>Teleostei</taxon>
        <taxon>Ostariophysi</taxon>
        <taxon>Gymnotiformes</taxon>
        <taxon>Gymnotoidei</taxon>
        <taxon>Gymnotidae</taxon>
        <taxon>Electrophorus</taxon>
    </lineage>
</organism>
<sequence length="208" mass="23772">MEVEKEQEKKKDKNTDTPHLHPSLQHPDKQLKRACGGGTEAGKPKKQWQPTKRSMFRHPPDTTLIQPTLECSAMSGSPDESKRLRDAGMRREIIAGSKDMRCRREEKRREEKRREEVVRRVRESSSLFQSPAGCGIPRLLRNPSQVYPPSQVCVGRPALERRRFVAPALNETLYSIRVPVLSNATDENTSVFEKPNAWHQNTAIPMLP</sequence>
<proteinExistence type="predicted"/>
<evidence type="ECO:0000313" key="3">
    <source>
        <dbReference type="Proteomes" id="UP001239994"/>
    </source>
</evidence>
<protein>
    <submittedName>
        <fullName evidence="2">Uncharacterized protein</fullName>
    </submittedName>
</protein>
<dbReference type="Proteomes" id="UP001239994">
    <property type="component" value="Unassembled WGS sequence"/>
</dbReference>
<reference evidence="2" key="1">
    <citation type="submission" date="2023-03" db="EMBL/GenBank/DDBJ databases">
        <title>Electrophorus voltai genome.</title>
        <authorList>
            <person name="Bian C."/>
        </authorList>
    </citation>
    <scope>NUCLEOTIDE SEQUENCE</scope>
    <source>
        <strain evidence="2">CB-2022</strain>
        <tissue evidence="2">Muscle</tissue>
    </source>
</reference>
<dbReference type="EMBL" id="JAROKS010000013">
    <property type="protein sequence ID" value="KAK1797574.1"/>
    <property type="molecule type" value="Genomic_DNA"/>
</dbReference>
<accession>A0AAD8ZFL2</accession>
<comment type="caution">
    <text evidence="2">The sequence shown here is derived from an EMBL/GenBank/DDBJ whole genome shotgun (WGS) entry which is preliminary data.</text>
</comment>
<gene>
    <name evidence="2" type="ORF">P4O66_000864</name>
</gene>
<keyword evidence="3" id="KW-1185">Reference proteome</keyword>
<evidence type="ECO:0000256" key="1">
    <source>
        <dbReference type="SAM" id="MobiDB-lite"/>
    </source>
</evidence>
<name>A0AAD8ZFL2_9TELE</name>
<feature type="region of interest" description="Disordered" evidence="1">
    <location>
        <begin position="1"/>
        <end position="64"/>
    </location>
</feature>
<evidence type="ECO:0000313" key="2">
    <source>
        <dbReference type="EMBL" id="KAK1797574.1"/>
    </source>
</evidence>
<dbReference type="AlphaFoldDB" id="A0AAD8ZFL2"/>
<feature type="compositionally biased region" description="Basic and acidic residues" evidence="1">
    <location>
        <begin position="1"/>
        <end position="19"/>
    </location>
</feature>